<evidence type="ECO:0000259" key="3">
    <source>
        <dbReference type="Pfam" id="PF01364"/>
    </source>
</evidence>
<dbReference type="Pfam" id="PF01364">
    <property type="entry name" value="Peptidase_C25"/>
    <property type="match status" value="1"/>
</dbReference>
<dbReference type="Gene3D" id="2.60.40.4070">
    <property type="match status" value="1"/>
</dbReference>
<reference evidence="5" key="1">
    <citation type="submission" date="2017-02" db="EMBL/GenBank/DDBJ databases">
        <authorList>
            <person name="Varghese N."/>
            <person name="Submissions S."/>
        </authorList>
    </citation>
    <scope>NUCLEOTIDE SEQUENCE [LARGE SCALE GENOMIC DNA]</scope>
    <source>
        <strain evidence="5">DSM 24967</strain>
    </source>
</reference>
<dbReference type="GO" id="GO:0006508">
    <property type="term" value="P:proteolysis"/>
    <property type="evidence" value="ECO:0007669"/>
    <property type="project" value="InterPro"/>
</dbReference>
<sequence length="1123" mass="124312">MRKPFLSLLITLCFLCASLGALAVEYAPSSVLSQGRWVKIRVAQTGIYKLTFAELQKMGFANPAAVSVYGYGGWPLDEDFRQPYADDLPQAAVYKGDNYLLFYGRGPVKWSYSTSLATFVHENNPYSSYGYYFLSDTSPVKTLTKETSVTGASLQVDTYDDYFVHEKDQVSVNKSGRELFGESFSLNTGQTFPFAVPGITDDPAKISFRFIAKPTTGQALVILTAGTQPLLNASIPRSSIDDSYTKALELSRTVSWNGAKTPDVQVGITYSRNTNDLAHLDYIRLHAVRTLKMYGPYTFFRSIASVGNVTRFVLQEASANVKIWDVTNPVLPVEMETTLNGTECSFTIPASNTLREFVAVDISKTLPAPETVGVVSNQNLHALEQIDMVILTHPVFMEQAERLAALHRSESGLKVTVVTPEPVYNEFSSGTPDATAYRRLMKMFYDRSKQAGTAPRYLLLFGDGTFDNRMITSEWKNLTNLNLLLTYQSKESLNMYTYVTDDYFGFLDDSEGANLSGDKLDIGIGRFPVRTLEEAKIAVNKSIAYIENKTAGAWKNNISFVADDGDNNLHMSQANLLADYLETNHPEFLINKIYFDAYKKQSSGGKVGYPDVNARILKELKSGQMILNYTGHGSTAYWGAEGVLSQSEIKQFNYPYLPLWITATCDFARFDAVNTSAGEDVFLNPTSGGIALFTTTRVVDANPNFQINKQLINNLFVKNGGKRLSLGDIMRTTKVSLGNDLNKLNFTLIGDPALTLSYPGKEMRITEVNGQPVGSEPIQLKALDKVTVKGEVLTADRKRDTDFSGVLSPTMLDSKQTLTTLDNDKTGNPFSYTTYPNVMYTGKDSVRQGEFSFSFTVPKDISYSNNNGKLSLYAGNTQTREEAQGAFLQFKVGGTSDSAQKDTVGPEILYAYLNDSTFRDGGRVNTTPLFVAYLRDESGVNISGSSIGHDVMLVIDGLISQSYNLNSYYESVAGSEGEGRIVFPIPALEPGMHTAEFVVWDVQNNSSLHTFTFEVVEGLKPVLYKLTAGPVPARSDVTFFISHNRPEAVLDVQLYVYNMIGQLVWSYKENGSSALFSDYTIRWNLTGTNGVRLKPGIYLYRAAIRTDQSREATETKKLIILAQ</sequence>
<gene>
    <name evidence="4" type="ORF">SAMN05660349_00327</name>
</gene>
<accession>A0A1T5A216</accession>
<keyword evidence="5" id="KW-1185">Reference proteome</keyword>
<organism evidence="4 5">
    <name type="scientific">Parabacteroides chartae</name>
    <dbReference type="NCBI Taxonomy" id="1037355"/>
    <lineage>
        <taxon>Bacteria</taxon>
        <taxon>Pseudomonadati</taxon>
        <taxon>Bacteroidota</taxon>
        <taxon>Bacteroidia</taxon>
        <taxon>Bacteroidales</taxon>
        <taxon>Tannerellaceae</taxon>
        <taxon>Parabacteroides</taxon>
    </lineage>
</organism>
<dbReference type="InterPro" id="IPR029030">
    <property type="entry name" value="Caspase-like_dom_sf"/>
</dbReference>
<dbReference type="GO" id="GO:0008234">
    <property type="term" value="F:cysteine-type peptidase activity"/>
    <property type="evidence" value="ECO:0007669"/>
    <property type="project" value="InterPro"/>
</dbReference>
<dbReference type="RefSeq" id="WP_079682078.1">
    <property type="nucleotide sequence ID" value="NZ_FUYQ01000002.1"/>
</dbReference>
<feature type="chain" id="PRO_5012639996" evidence="2">
    <location>
        <begin position="24"/>
        <end position="1123"/>
    </location>
</feature>
<dbReference type="Gene3D" id="3.40.50.10390">
    <property type="entry name" value="Gingipain r, domain 1"/>
    <property type="match status" value="1"/>
</dbReference>
<dbReference type="NCBIfam" id="NF033707">
    <property type="entry name" value="T9SS_sortase"/>
    <property type="match status" value="1"/>
</dbReference>
<protein>
    <submittedName>
        <fullName evidence="4">Peptidase family C25</fullName>
    </submittedName>
</protein>
<feature type="signal peptide" evidence="2">
    <location>
        <begin position="1"/>
        <end position="23"/>
    </location>
</feature>
<name>A0A1T5A216_9BACT</name>
<evidence type="ECO:0000313" key="4">
    <source>
        <dbReference type="EMBL" id="SKB29074.1"/>
    </source>
</evidence>
<evidence type="ECO:0000256" key="2">
    <source>
        <dbReference type="SAM" id="SignalP"/>
    </source>
</evidence>
<dbReference type="Proteomes" id="UP000190852">
    <property type="component" value="Unassembled WGS sequence"/>
</dbReference>
<dbReference type="InterPro" id="IPR029031">
    <property type="entry name" value="Gingipain_N_sf"/>
</dbReference>
<dbReference type="AlphaFoldDB" id="A0A1T5A216"/>
<evidence type="ECO:0000313" key="5">
    <source>
        <dbReference type="Proteomes" id="UP000190852"/>
    </source>
</evidence>
<keyword evidence="1 2" id="KW-0732">Signal</keyword>
<proteinExistence type="predicted"/>
<evidence type="ECO:0000256" key="1">
    <source>
        <dbReference type="ARBA" id="ARBA00022729"/>
    </source>
</evidence>
<dbReference type="SUPFAM" id="SSF52129">
    <property type="entry name" value="Caspase-like"/>
    <property type="match status" value="1"/>
</dbReference>
<feature type="domain" description="Gingipain" evidence="3">
    <location>
        <begin position="388"/>
        <end position="756"/>
    </location>
</feature>
<dbReference type="InterPro" id="IPR001769">
    <property type="entry name" value="Gingipain"/>
</dbReference>
<dbReference type="EMBL" id="FUYQ01000002">
    <property type="protein sequence ID" value="SKB29074.1"/>
    <property type="molecule type" value="Genomic_DNA"/>
</dbReference>
<dbReference type="CDD" id="cd02258">
    <property type="entry name" value="Peptidase_C25_N"/>
    <property type="match status" value="1"/>
</dbReference>
<dbReference type="Gene3D" id="3.40.50.1460">
    <property type="match status" value="1"/>
</dbReference>